<gene>
    <name evidence="9" type="ORF">EV209_2123</name>
</gene>
<proteinExistence type="inferred from homology"/>
<dbReference type="GO" id="GO:0005886">
    <property type="term" value="C:plasma membrane"/>
    <property type="evidence" value="ECO:0007669"/>
    <property type="project" value="UniProtKB-SubCell"/>
</dbReference>
<evidence type="ECO:0000256" key="2">
    <source>
        <dbReference type="ARBA" id="ARBA00022448"/>
    </source>
</evidence>
<dbReference type="AlphaFoldDB" id="A0A4Q7P2Z4"/>
<evidence type="ECO:0000313" key="10">
    <source>
        <dbReference type="Proteomes" id="UP000292927"/>
    </source>
</evidence>
<evidence type="ECO:0000256" key="7">
    <source>
        <dbReference type="RuleBase" id="RU363032"/>
    </source>
</evidence>
<keyword evidence="5 7" id="KW-1133">Transmembrane helix</keyword>
<dbReference type="Proteomes" id="UP000292927">
    <property type="component" value="Unassembled WGS sequence"/>
</dbReference>
<dbReference type="InterPro" id="IPR051393">
    <property type="entry name" value="ABC_transporter_permease"/>
</dbReference>
<dbReference type="Gene3D" id="1.10.3720.10">
    <property type="entry name" value="MetI-like"/>
    <property type="match status" value="1"/>
</dbReference>
<feature type="transmembrane region" description="Helical" evidence="7">
    <location>
        <begin position="20"/>
        <end position="43"/>
    </location>
</feature>
<dbReference type="PANTHER" id="PTHR30193">
    <property type="entry name" value="ABC TRANSPORTER PERMEASE PROTEIN"/>
    <property type="match status" value="1"/>
</dbReference>
<dbReference type="GO" id="GO:0055085">
    <property type="term" value="P:transmembrane transport"/>
    <property type="evidence" value="ECO:0007669"/>
    <property type="project" value="InterPro"/>
</dbReference>
<dbReference type="CDD" id="cd06261">
    <property type="entry name" value="TM_PBP2"/>
    <property type="match status" value="1"/>
</dbReference>
<evidence type="ECO:0000256" key="3">
    <source>
        <dbReference type="ARBA" id="ARBA00022475"/>
    </source>
</evidence>
<comment type="subcellular location">
    <subcellularLocation>
        <location evidence="1 7">Cell membrane</location>
        <topology evidence="1 7">Multi-pass membrane protein</topology>
    </subcellularLocation>
</comment>
<keyword evidence="6 7" id="KW-0472">Membrane</keyword>
<evidence type="ECO:0000256" key="4">
    <source>
        <dbReference type="ARBA" id="ARBA00022692"/>
    </source>
</evidence>
<dbReference type="Pfam" id="PF00528">
    <property type="entry name" value="BPD_transp_1"/>
    <property type="match status" value="1"/>
</dbReference>
<dbReference type="PROSITE" id="PS50928">
    <property type="entry name" value="ABC_TM1"/>
    <property type="match status" value="1"/>
</dbReference>
<keyword evidence="2 7" id="KW-0813">Transport</keyword>
<dbReference type="InterPro" id="IPR035906">
    <property type="entry name" value="MetI-like_sf"/>
</dbReference>
<keyword evidence="4 7" id="KW-0812">Transmembrane</keyword>
<organism evidence="9 10">
    <name type="scientific">Cuneatibacter caecimuris</name>
    <dbReference type="NCBI Taxonomy" id="1796618"/>
    <lineage>
        <taxon>Bacteria</taxon>
        <taxon>Bacillati</taxon>
        <taxon>Bacillota</taxon>
        <taxon>Clostridia</taxon>
        <taxon>Lachnospirales</taxon>
        <taxon>Lachnospiraceae</taxon>
        <taxon>Cuneatibacter</taxon>
    </lineage>
</organism>
<evidence type="ECO:0000256" key="5">
    <source>
        <dbReference type="ARBA" id="ARBA00022989"/>
    </source>
</evidence>
<sequence length="301" mass="34082">MKQNALIKKHRYTRRDWSGLLYLLPWLLGLLIFQLYPFVYSFVLSFTDKSMGDSFQILGLGNYVRLMTEDADFWKNVEVTLKYGLVAVPGRVLFALLVAVLLSADMKGINLFRTVYYLPSIFGSSVAISIIWKFVFQKQGVINAVLEGIGLTGPNWLGDPGIALLTISIIPIWQFGSSMVLFLAAIKNVPKELYESAQIDGASRIRRFFRITLPMISPIMLFNLIMQLISCFQEFSTAYVLTNGGPNKSTFLYGIKIYREAFTNFKMGYASALSWLLFAGIMCLSGLIFISSRKWVYHDEA</sequence>
<feature type="transmembrane region" description="Helical" evidence="7">
    <location>
        <begin position="116"/>
        <end position="136"/>
    </location>
</feature>
<feature type="transmembrane region" description="Helical" evidence="7">
    <location>
        <begin position="83"/>
        <end position="104"/>
    </location>
</feature>
<feature type="transmembrane region" description="Helical" evidence="7">
    <location>
        <begin position="207"/>
        <end position="229"/>
    </location>
</feature>
<feature type="transmembrane region" description="Helical" evidence="7">
    <location>
        <begin position="272"/>
        <end position="290"/>
    </location>
</feature>
<dbReference type="EMBL" id="SGXF01000004">
    <property type="protein sequence ID" value="RZS94283.1"/>
    <property type="molecule type" value="Genomic_DNA"/>
</dbReference>
<name>A0A4Q7P2Z4_9FIRM</name>
<comment type="caution">
    <text evidence="9">The sequence shown here is derived from an EMBL/GenBank/DDBJ whole genome shotgun (WGS) entry which is preliminary data.</text>
</comment>
<dbReference type="SUPFAM" id="SSF161098">
    <property type="entry name" value="MetI-like"/>
    <property type="match status" value="1"/>
</dbReference>
<feature type="domain" description="ABC transmembrane type-1" evidence="8">
    <location>
        <begin position="77"/>
        <end position="288"/>
    </location>
</feature>
<dbReference type="RefSeq" id="WP_130435404.1">
    <property type="nucleotide sequence ID" value="NZ_SGXF01000004.1"/>
</dbReference>
<dbReference type="SUPFAM" id="SSF160964">
    <property type="entry name" value="MalF N-terminal region-like"/>
    <property type="match status" value="1"/>
</dbReference>
<evidence type="ECO:0000259" key="8">
    <source>
        <dbReference type="PROSITE" id="PS50928"/>
    </source>
</evidence>
<comment type="similarity">
    <text evidence="7">Belongs to the binding-protein-dependent transport system permease family.</text>
</comment>
<protein>
    <submittedName>
        <fullName evidence="9">Carbohydrate ABC transporter membrane protein 1 (CUT1 family)</fullName>
    </submittedName>
</protein>
<evidence type="ECO:0000313" key="9">
    <source>
        <dbReference type="EMBL" id="RZS94283.1"/>
    </source>
</evidence>
<dbReference type="OrthoDB" id="9788108at2"/>
<evidence type="ECO:0000256" key="1">
    <source>
        <dbReference type="ARBA" id="ARBA00004651"/>
    </source>
</evidence>
<keyword evidence="10" id="KW-1185">Reference proteome</keyword>
<reference evidence="9 10" key="1">
    <citation type="submission" date="2019-02" db="EMBL/GenBank/DDBJ databases">
        <title>Genomic Encyclopedia of Type Strains, Phase IV (KMG-IV): sequencing the most valuable type-strain genomes for metagenomic binning, comparative biology and taxonomic classification.</title>
        <authorList>
            <person name="Goeker M."/>
        </authorList>
    </citation>
    <scope>NUCLEOTIDE SEQUENCE [LARGE SCALE GENOMIC DNA]</scope>
    <source>
        <strain evidence="9 10">DSM 29486</strain>
    </source>
</reference>
<feature type="transmembrane region" description="Helical" evidence="7">
    <location>
        <begin position="162"/>
        <end position="186"/>
    </location>
</feature>
<dbReference type="PANTHER" id="PTHR30193:SF1">
    <property type="entry name" value="ABC TRANSPORTER PERMEASE PROTEIN YESP-RELATED"/>
    <property type="match status" value="1"/>
</dbReference>
<dbReference type="InterPro" id="IPR000515">
    <property type="entry name" value="MetI-like"/>
</dbReference>
<accession>A0A4Q7P2Z4</accession>
<evidence type="ECO:0000256" key="6">
    <source>
        <dbReference type="ARBA" id="ARBA00023136"/>
    </source>
</evidence>
<keyword evidence="3" id="KW-1003">Cell membrane</keyword>